<reference evidence="1" key="1">
    <citation type="submission" date="2021-03" db="EMBL/GenBank/DDBJ databases">
        <authorList>
            <consortium name="Genoscope - CEA"/>
            <person name="William W."/>
        </authorList>
    </citation>
    <scope>NUCLEOTIDE SEQUENCE</scope>
    <source>
        <strain evidence="1">Doubled-haploid Pahang</strain>
    </source>
</reference>
<accession>A0A804JEN2</accession>
<dbReference type="EnsemblPlants" id="Ma06_t10110.1">
    <property type="protein sequence ID" value="Ma06_p10110.1"/>
    <property type="gene ID" value="Ma06_g10110"/>
</dbReference>
<keyword evidence="3" id="KW-1185">Reference proteome</keyword>
<proteinExistence type="predicted"/>
<protein>
    <submittedName>
        <fullName evidence="1">(wild Malaysian banana) hypothetical protein</fullName>
    </submittedName>
</protein>
<gene>
    <name evidence="1" type="ORF">GSMUA_156170.1</name>
</gene>
<evidence type="ECO:0000313" key="2">
    <source>
        <dbReference type="EnsemblPlants" id="Ma06_p10110.1"/>
    </source>
</evidence>
<dbReference type="AlphaFoldDB" id="A0A804JEN2"/>
<dbReference type="Gramene" id="Ma06_t10110.1">
    <property type="protein sequence ID" value="Ma06_p10110.1"/>
    <property type="gene ID" value="Ma06_g10110"/>
</dbReference>
<dbReference type="Proteomes" id="UP000012960">
    <property type="component" value="Unplaced"/>
</dbReference>
<reference evidence="2" key="2">
    <citation type="submission" date="2021-05" db="UniProtKB">
        <authorList>
            <consortium name="EnsemblPlants"/>
        </authorList>
    </citation>
    <scope>IDENTIFICATION</scope>
    <source>
        <strain evidence="2">subsp. malaccensis</strain>
    </source>
</reference>
<sequence>MLIWRTTGSSTPTRSLRSRMLTSRTNTTTLKVITLLSRP</sequence>
<name>A0A804JEN2_MUSAM</name>
<dbReference type="InParanoid" id="A0A804JEN2"/>
<evidence type="ECO:0000313" key="3">
    <source>
        <dbReference type="Proteomes" id="UP000012960"/>
    </source>
</evidence>
<organism evidence="2 3">
    <name type="scientific">Musa acuminata subsp. malaccensis</name>
    <name type="common">Wild banana</name>
    <name type="synonym">Musa malaccensis</name>
    <dbReference type="NCBI Taxonomy" id="214687"/>
    <lineage>
        <taxon>Eukaryota</taxon>
        <taxon>Viridiplantae</taxon>
        <taxon>Streptophyta</taxon>
        <taxon>Embryophyta</taxon>
        <taxon>Tracheophyta</taxon>
        <taxon>Spermatophyta</taxon>
        <taxon>Magnoliopsida</taxon>
        <taxon>Liliopsida</taxon>
        <taxon>Zingiberales</taxon>
        <taxon>Musaceae</taxon>
        <taxon>Musa</taxon>
    </lineage>
</organism>
<dbReference type="EMBL" id="HG996471">
    <property type="protein sequence ID" value="CAG1845822.1"/>
    <property type="molecule type" value="Genomic_DNA"/>
</dbReference>
<evidence type="ECO:0000313" key="1">
    <source>
        <dbReference type="EMBL" id="CAG1845822.1"/>
    </source>
</evidence>